<feature type="signal peptide" evidence="2">
    <location>
        <begin position="1"/>
        <end position="31"/>
    </location>
</feature>
<dbReference type="Gene3D" id="2.60.120.200">
    <property type="match status" value="1"/>
</dbReference>
<gene>
    <name evidence="4" type="ORF">B0I27_101129</name>
</gene>
<dbReference type="GO" id="GO:0005975">
    <property type="term" value="P:carbohydrate metabolic process"/>
    <property type="evidence" value="ECO:0007669"/>
    <property type="project" value="InterPro"/>
</dbReference>
<evidence type="ECO:0000313" key="5">
    <source>
        <dbReference type="Proteomes" id="UP000238034"/>
    </source>
</evidence>
<dbReference type="SUPFAM" id="SSF49899">
    <property type="entry name" value="Concanavalin A-like lectins/glucanases"/>
    <property type="match status" value="1"/>
</dbReference>
<dbReference type="InterPro" id="IPR000757">
    <property type="entry name" value="Beta-glucanase-like"/>
</dbReference>
<evidence type="ECO:0000313" key="4">
    <source>
        <dbReference type="EMBL" id="PRY55161.1"/>
    </source>
</evidence>
<proteinExistence type="inferred from homology"/>
<dbReference type="CDD" id="cd08023">
    <property type="entry name" value="GH16_laminarinase_like"/>
    <property type="match status" value="1"/>
</dbReference>
<dbReference type="Proteomes" id="UP000238034">
    <property type="component" value="Unassembled WGS sequence"/>
</dbReference>
<dbReference type="PANTHER" id="PTHR10963">
    <property type="entry name" value="GLYCOSYL HYDROLASE-RELATED"/>
    <property type="match status" value="1"/>
</dbReference>
<comment type="caution">
    <text evidence="4">The sequence shown here is derived from an EMBL/GenBank/DDBJ whole genome shotgun (WGS) entry which is preliminary data.</text>
</comment>
<evidence type="ECO:0000256" key="1">
    <source>
        <dbReference type="ARBA" id="ARBA00006865"/>
    </source>
</evidence>
<dbReference type="InterPro" id="IPR050546">
    <property type="entry name" value="Glycosyl_Hydrlase_16"/>
</dbReference>
<feature type="chain" id="PRO_5015578788" evidence="2">
    <location>
        <begin position="32"/>
        <end position="296"/>
    </location>
</feature>
<sequence>MIQNIKIFNMQTLIIGKVVLAGLLMACSGKADLKPIPKDPTVVETGPPTDKGWAFETNPVWADEFNTNGAPDPAKWGYDLGGTGWGNNELQNYTNSLSNASVNNGILTITARKENSGANAYTSARLVSKGKGDFLYGRIEIKAKIPSGRGTWPALWMLPTDNAYGTWPKSGEIDIMEHVGYDPTVIHVTVHTEAFNHSINTQKGVSKKFPKAFDEFQLYRLDWTPYAIRGYIENELIFEFINNGQGYAAWPFDKRFHLLMNVAVGGNWGGAQGVDDTIFPKSMEVDYVRVYKMIDK</sequence>
<dbReference type="InterPro" id="IPR013320">
    <property type="entry name" value="ConA-like_dom_sf"/>
</dbReference>
<keyword evidence="2" id="KW-0732">Signal</keyword>
<accession>A0A2T0UB45</accession>
<organism evidence="4 5">
    <name type="scientific">Arcticibacter pallidicorallinus</name>
    <dbReference type="NCBI Taxonomy" id="1259464"/>
    <lineage>
        <taxon>Bacteria</taxon>
        <taxon>Pseudomonadati</taxon>
        <taxon>Bacteroidota</taxon>
        <taxon>Sphingobacteriia</taxon>
        <taxon>Sphingobacteriales</taxon>
        <taxon>Sphingobacteriaceae</taxon>
        <taxon>Arcticibacter</taxon>
    </lineage>
</organism>
<feature type="domain" description="GH16" evidence="3">
    <location>
        <begin position="51"/>
        <end position="296"/>
    </location>
</feature>
<dbReference type="PROSITE" id="PS51762">
    <property type="entry name" value="GH16_2"/>
    <property type="match status" value="1"/>
</dbReference>
<dbReference type="AlphaFoldDB" id="A0A2T0UB45"/>
<dbReference type="GO" id="GO:0004553">
    <property type="term" value="F:hydrolase activity, hydrolyzing O-glycosyl compounds"/>
    <property type="evidence" value="ECO:0007669"/>
    <property type="project" value="InterPro"/>
</dbReference>
<evidence type="ECO:0000259" key="3">
    <source>
        <dbReference type="PROSITE" id="PS51762"/>
    </source>
</evidence>
<dbReference type="Pfam" id="PF00722">
    <property type="entry name" value="Glyco_hydro_16"/>
    <property type="match status" value="1"/>
</dbReference>
<dbReference type="PANTHER" id="PTHR10963:SF55">
    <property type="entry name" value="GLYCOSIDE HYDROLASE FAMILY 16 PROTEIN"/>
    <property type="match status" value="1"/>
</dbReference>
<dbReference type="EMBL" id="PVTH01000001">
    <property type="protein sequence ID" value="PRY55161.1"/>
    <property type="molecule type" value="Genomic_DNA"/>
</dbReference>
<protein>
    <submittedName>
        <fullName evidence="4">Glycosyl hydrolase family 16</fullName>
    </submittedName>
</protein>
<keyword evidence="4" id="KW-0378">Hydrolase</keyword>
<comment type="similarity">
    <text evidence="1">Belongs to the glycosyl hydrolase 16 family.</text>
</comment>
<name>A0A2T0UB45_9SPHI</name>
<evidence type="ECO:0000256" key="2">
    <source>
        <dbReference type="SAM" id="SignalP"/>
    </source>
</evidence>
<keyword evidence="5" id="KW-1185">Reference proteome</keyword>
<reference evidence="4 5" key="1">
    <citation type="submission" date="2018-03" db="EMBL/GenBank/DDBJ databases">
        <title>Genomic Encyclopedia of Type Strains, Phase III (KMG-III): the genomes of soil and plant-associated and newly described type strains.</title>
        <authorList>
            <person name="Whitman W."/>
        </authorList>
    </citation>
    <scope>NUCLEOTIDE SEQUENCE [LARGE SCALE GENOMIC DNA]</scope>
    <source>
        <strain evidence="4 5">CGMCC 1.9313</strain>
    </source>
</reference>